<evidence type="ECO:0000313" key="3">
    <source>
        <dbReference type="Proteomes" id="UP001497623"/>
    </source>
</evidence>
<dbReference type="PANTHER" id="PTHR31751:SF42">
    <property type="entry name" value="PROTEIN CBG10204"/>
    <property type="match status" value="1"/>
</dbReference>
<evidence type="ECO:0000313" key="2">
    <source>
        <dbReference type="EMBL" id="CAL4142123.1"/>
    </source>
</evidence>
<comment type="caution">
    <text evidence="2">The sequence shown here is derived from an EMBL/GenBank/DDBJ whole genome shotgun (WGS) entry which is preliminary data.</text>
</comment>
<gene>
    <name evidence="2" type="ORF">MNOR_LOCUS29029</name>
</gene>
<dbReference type="AlphaFoldDB" id="A0AAV2RXX8"/>
<feature type="region of interest" description="Disordered" evidence="1">
    <location>
        <begin position="1"/>
        <end position="105"/>
    </location>
</feature>
<feature type="compositionally biased region" description="Polar residues" evidence="1">
    <location>
        <begin position="68"/>
        <end position="79"/>
    </location>
</feature>
<dbReference type="EMBL" id="CAXKWB010032973">
    <property type="protein sequence ID" value="CAL4142123.1"/>
    <property type="molecule type" value="Genomic_DNA"/>
</dbReference>
<feature type="compositionally biased region" description="Low complexity" evidence="1">
    <location>
        <begin position="24"/>
        <end position="37"/>
    </location>
</feature>
<organism evidence="2 3">
    <name type="scientific">Meganyctiphanes norvegica</name>
    <name type="common">Northern krill</name>
    <name type="synonym">Thysanopoda norvegica</name>
    <dbReference type="NCBI Taxonomy" id="48144"/>
    <lineage>
        <taxon>Eukaryota</taxon>
        <taxon>Metazoa</taxon>
        <taxon>Ecdysozoa</taxon>
        <taxon>Arthropoda</taxon>
        <taxon>Crustacea</taxon>
        <taxon>Multicrustacea</taxon>
        <taxon>Malacostraca</taxon>
        <taxon>Eumalacostraca</taxon>
        <taxon>Eucarida</taxon>
        <taxon>Euphausiacea</taxon>
        <taxon>Euphausiidae</taxon>
        <taxon>Meganyctiphanes</taxon>
    </lineage>
</organism>
<evidence type="ECO:0000256" key="1">
    <source>
        <dbReference type="SAM" id="MobiDB-lite"/>
    </source>
</evidence>
<dbReference type="Proteomes" id="UP001497623">
    <property type="component" value="Unassembled WGS sequence"/>
</dbReference>
<protein>
    <recommendedName>
        <fullName evidence="4">Transposase</fullName>
    </recommendedName>
</protein>
<evidence type="ECO:0008006" key="4">
    <source>
        <dbReference type="Google" id="ProtNLM"/>
    </source>
</evidence>
<reference evidence="2 3" key="1">
    <citation type="submission" date="2024-05" db="EMBL/GenBank/DDBJ databases">
        <authorList>
            <person name="Wallberg A."/>
        </authorList>
    </citation>
    <scope>NUCLEOTIDE SEQUENCE [LARGE SCALE GENOMIC DNA]</scope>
</reference>
<proteinExistence type="predicted"/>
<feature type="compositionally biased region" description="Polar residues" evidence="1">
    <location>
        <begin position="1"/>
        <end position="17"/>
    </location>
</feature>
<feature type="compositionally biased region" description="Acidic residues" evidence="1">
    <location>
        <begin position="82"/>
        <end position="105"/>
    </location>
</feature>
<name>A0AAV2RXX8_MEGNR</name>
<feature type="compositionally biased region" description="Low complexity" evidence="1">
    <location>
        <begin position="46"/>
        <end position="67"/>
    </location>
</feature>
<dbReference type="PANTHER" id="PTHR31751">
    <property type="entry name" value="SI:CH211-108C17.2-RELATED-RELATED"/>
    <property type="match status" value="1"/>
</dbReference>
<feature type="non-terminal residue" evidence="2">
    <location>
        <position position="1"/>
    </location>
</feature>
<keyword evidence="3" id="KW-1185">Reference proteome</keyword>
<sequence>APQTDQRLLVTVKTQTVPEECDLSSTNSSKDSSQTNSVNEDEFRVSSQTSITIGQSSQSTTTTISSTNYGDLSDTTYIPPSNDEDEEENEYEISEDEENCDEDLNDSDASADKFIVCEEQLLELFQNCPSCAESADSLITKREGTLIEIYQKCLKCSFNRRWKNQTLLHQNMPHLNLMISGAIHISGCVSSQALRMFHLIGLQVIKPVTFYNHQTKYIIPTVLVAWEEEQEKNVQRLKDLGDGLILSGDCRFDSPGHCAKYGSYTLIEDRINKVIDLQLVQSSEVPNSSWCELEGLRRSIQLLVNVNNLSISAIITDRHAQVAKYIRELLVPRGTKHYYDGWHLAKNIVKRLDAAAKEPGCEEIAMWKQSIVNHLYWTAGSTPDGNPQLMRAKWISLCNHVQDIHVHTSKLFPKHDITLFPQCLHQPLEGEERNKQWIEPGSVAAVKLEAIMSQTRFLNDVGNMSPKYQTSSLESFHALVLRFALKLTGFSYNGMKSRLYLAALHYNHNADRGQASTKEGELRFSVKYPRFKKGAYSVHPIKKNASYTYATDLLKKLKEGYEKGPKELVTSKKEVMDNIPAPLSCLCDKPEKHMAVKEHLSRIAKFKTEKE</sequence>
<accession>A0AAV2RXX8</accession>